<reference evidence="2 3" key="1">
    <citation type="submission" date="2018-08" db="EMBL/GenBank/DDBJ databases">
        <title>A genome reference for cultivated species of the human gut microbiota.</title>
        <authorList>
            <person name="Zou Y."/>
            <person name="Xue W."/>
            <person name="Luo G."/>
        </authorList>
    </citation>
    <scope>NUCLEOTIDE SEQUENCE [LARGE SCALE GENOMIC DNA]</scope>
    <source>
        <strain evidence="2 3">TF03-6</strain>
    </source>
</reference>
<gene>
    <name evidence="2" type="ORF">DXC34_13970</name>
</gene>
<organism evidence="2 3">
    <name type="scientific">Bacteroides stercoris</name>
    <dbReference type="NCBI Taxonomy" id="46506"/>
    <lineage>
        <taxon>Bacteria</taxon>
        <taxon>Pseudomonadati</taxon>
        <taxon>Bacteroidota</taxon>
        <taxon>Bacteroidia</taxon>
        <taxon>Bacteroidales</taxon>
        <taxon>Bacteroidaceae</taxon>
        <taxon>Bacteroides</taxon>
    </lineage>
</organism>
<evidence type="ECO:0008006" key="4">
    <source>
        <dbReference type="Google" id="ProtNLM"/>
    </source>
</evidence>
<feature type="chain" id="PRO_5017734155" description="DUF3823 domain-containing protein" evidence="1">
    <location>
        <begin position="23"/>
        <end position="301"/>
    </location>
</feature>
<evidence type="ECO:0000256" key="1">
    <source>
        <dbReference type="SAM" id="SignalP"/>
    </source>
</evidence>
<accession>A0A3E4UL05</accession>
<comment type="caution">
    <text evidence="2">The sequence shown here is derived from an EMBL/GenBank/DDBJ whole genome shotgun (WGS) entry which is preliminary data.</text>
</comment>
<name>A0A3E4UL05_BACSE</name>
<dbReference type="AlphaFoldDB" id="A0A3E4UL05"/>
<protein>
    <recommendedName>
        <fullName evidence="4">DUF3823 domain-containing protein</fullName>
    </recommendedName>
</protein>
<dbReference type="EMBL" id="QSSV01000019">
    <property type="protein sequence ID" value="RGM11250.1"/>
    <property type="molecule type" value="Genomic_DNA"/>
</dbReference>
<evidence type="ECO:0000313" key="3">
    <source>
        <dbReference type="Proteomes" id="UP000261223"/>
    </source>
</evidence>
<dbReference type="PROSITE" id="PS51257">
    <property type="entry name" value="PROKAR_LIPOPROTEIN"/>
    <property type="match status" value="1"/>
</dbReference>
<feature type="signal peptide" evidence="1">
    <location>
        <begin position="1"/>
        <end position="22"/>
    </location>
</feature>
<sequence>MRTKKIFASVCMLSVVVFFSSCDWLFSENYGTKGFLSATLSDNGALPATPEEIQVRYYNNYSNEEYTEKLGESDCFASDGNFLSRIRTGEYRFLAYSTFNNKVRHSSDITQIEIYADTVNSEKYGIPVYANKLRPVHMASESGFIFPEDTTYRTFTLVPMVQKIVINITLKGMSAEHKIETLEAMLSGVITGRKIYTNQPIAEYAGLIFPIFTETDTQYEYTSESYVFGVSNAVQNTLRVECVGDTFTQYSQIDLSTVLKDFNADGIVIDVTIEIGENMQMDNIYISSWKDIEQDDINFNN</sequence>
<dbReference type="Proteomes" id="UP000261223">
    <property type="component" value="Unassembled WGS sequence"/>
</dbReference>
<evidence type="ECO:0000313" key="2">
    <source>
        <dbReference type="EMBL" id="RGM11250.1"/>
    </source>
</evidence>
<dbReference type="RefSeq" id="WP_117742251.1">
    <property type="nucleotide sequence ID" value="NZ_QSSV01000019.1"/>
</dbReference>
<keyword evidence="1" id="KW-0732">Signal</keyword>
<proteinExistence type="predicted"/>